<dbReference type="InterPro" id="IPR010259">
    <property type="entry name" value="S8pro/Inhibitor_I9"/>
</dbReference>
<name>M5C136_THACB</name>
<feature type="chain" id="PRO_5004063753" description="Inhibitor I9 domain-containing protein" evidence="1">
    <location>
        <begin position="18"/>
        <end position="98"/>
    </location>
</feature>
<sequence length="98" mass="10606">MKSFALIAATLAVQALAAPTSIPIIKLAGPAKDNSYVIKLKDGVSKDSHIAQLLEFIGSQDSRVVYKYENVFNGYAGVLKGTILDYIRKSADVEYIQA</sequence>
<proteinExistence type="predicted"/>
<reference evidence="3 4" key="1">
    <citation type="journal article" date="2013" name="J. Biotechnol.">
        <title>Establishment and interpretation of the genome sequence of the phytopathogenic fungus Rhizoctonia solani AG1-IB isolate 7/3/14.</title>
        <authorList>
            <person name="Wibberg D.W."/>
            <person name="Jelonek L.J."/>
            <person name="Rupp O.R."/>
            <person name="Hennig M.H."/>
            <person name="Eikmeyer F.E."/>
            <person name="Goesmann A.G."/>
            <person name="Hartmann A.H."/>
            <person name="Borriss R.B."/>
            <person name="Grosch R.G."/>
            <person name="Puehler A.P."/>
            <person name="Schlueter A.S."/>
        </authorList>
    </citation>
    <scope>NUCLEOTIDE SEQUENCE [LARGE SCALE GENOMIC DNA]</scope>
    <source>
        <strain evidence="4">AG1-IB / isolate 7/3/14</strain>
    </source>
</reference>
<feature type="domain" description="Inhibitor I9" evidence="2">
    <location>
        <begin position="35"/>
        <end position="96"/>
    </location>
</feature>
<accession>M5C136</accession>
<dbReference type="AlphaFoldDB" id="M5C136"/>
<evidence type="ECO:0000313" key="4">
    <source>
        <dbReference type="Proteomes" id="UP000012065"/>
    </source>
</evidence>
<dbReference type="SUPFAM" id="SSF54897">
    <property type="entry name" value="Protease propeptides/inhibitors"/>
    <property type="match status" value="1"/>
</dbReference>
<dbReference type="Gene3D" id="3.30.70.80">
    <property type="entry name" value="Peptidase S8 propeptide/proteinase inhibitor I9"/>
    <property type="match status" value="1"/>
</dbReference>
<keyword evidence="1" id="KW-0732">Signal</keyword>
<evidence type="ECO:0000259" key="2">
    <source>
        <dbReference type="Pfam" id="PF05922"/>
    </source>
</evidence>
<dbReference type="InterPro" id="IPR037045">
    <property type="entry name" value="S8pro/Inhibitor_I9_sf"/>
</dbReference>
<evidence type="ECO:0000256" key="1">
    <source>
        <dbReference type="SAM" id="SignalP"/>
    </source>
</evidence>
<organism evidence="3 4">
    <name type="scientific">Thanatephorus cucumeris (strain AG1-IB / isolate 7/3/14)</name>
    <name type="common">Lettuce bottom rot fungus</name>
    <name type="synonym">Rhizoctonia solani</name>
    <dbReference type="NCBI Taxonomy" id="1108050"/>
    <lineage>
        <taxon>Eukaryota</taxon>
        <taxon>Fungi</taxon>
        <taxon>Dikarya</taxon>
        <taxon>Basidiomycota</taxon>
        <taxon>Agaricomycotina</taxon>
        <taxon>Agaricomycetes</taxon>
        <taxon>Cantharellales</taxon>
        <taxon>Ceratobasidiaceae</taxon>
        <taxon>Rhizoctonia</taxon>
        <taxon>Rhizoctonia solani AG-1</taxon>
    </lineage>
</organism>
<gene>
    <name evidence="3" type="ORF">BN14_07238</name>
</gene>
<evidence type="ECO:0000313" key="3">
    <source>
        <dbReference type="EMBL" id="CCO33166.1"/>
    </source>
</evidence>
<dbReference type="Pfam" id="PF05922">
    <property type="entry name" value="Inhibitor_I9"/>
    <property type="match status" value="1"/>
</dbReference>
<feature type="signal peptide" evidence="1">
    <location>
        <begin position="1"/>
        <end position="17"/>
    </location>
</feature>
<protein>
    <recommendedName>
        <fullName evidence="2">Inhibitor I9 domain-containing protein</fullName>
    </recommendedName>
</protein>
<dbReference type="Proteomes" id="UP000012065">
    <property type="component" value="Unassembled WGS sequence"/>
</dbReference>
<dbReference type="EMBL" id="CAOJ01011072">
    <property type="protein sequence ID" value="CCO33166.1"/>
    <property type="molecule type" value="Genomic_DNA"/>
</dbReference>
<comment type="caution">
    <text evidence="3">The sequence shown here is derived from an EMBL/GenBank/DDBJ whole genome shotgun (WGS) entry which is preliminary data.</text>
</comment>
<dbReference type="HOGENOM" id="CLU_182455_0_0_1"/>